<dbReference type="EMBL" id="LT629804">
    <property type="protein sequence ID" value="SDU79781.1"/>
    <property type="molecule type" value="Genomic_DNA"/>
</dbReference>
<keyword evidence="1" id="KW-1133">Transmembrane helix</keyword>
<dbReference type="AlphaFoldDB" id="A0A1H2LGS5"/>
<organism evidence="2 3">
    <name type="scientific">Arcanobacterium phocae</name>
    <dbReference type="NCBI Taxonomy" id="131112"/>
    <lineage>
        <taxon>Bacteria</taxon>
        <taxon>Bacillati</taxon>
        <taxon>Actinomycetota</taxon>
        <taxon>Actinomycetes</taxon>
        <taxon>Actinomycetales</taxon>
        <taxon>Actinomycetaceae</taxon>
        <taxon>Arcanobacterium</taxon>
    </lineage>
</organism>
<keyword evidence="3" id="KW-1185">Reference proteome</keyword>
<sequence>MDNREEGNLLVLGLGIWMFVMMLVLIIGASVHLHNERKDLLAHADASALALVNEISNNQYYTGQAISYDEQEIVTQARARVASTADKVSHPTGVVGDNVVITLCRTVEVPFVPRILSMFQSVEMCATSSARLRIEVE</sequence>
<evidence type="ECO:0000313" key="3">
    <source>
        <dbReference type="Proteomes" id="UP000214355"/>
    </source>
</evidence>
<name>A0A1H2LGS5_9ACTO</name>
<evidence type="ECO:0000256" key="1">
    <source>
        <dbReference type="SAM" id="Phobius"/>
    </source>
</evidence>
<dbReference type="Proteomes" id="UP000214355">
    <property type="component" value="Chromosome I"/>
</dbReference>
<protein>
    <recommendedName>
        <fullName evidence="4">Flp pilus-assembly TadE/G-like</fullName>
    </recommendedName>
</protein>
<keyword evidence="1" id="KW-0472">Membrane</keyword>
<dbReference type="OrthoDB" id="3266789at2"/>
<evidence type="ECO:0000313" key="2">
    <source>
        <dbReference type="EMBL" id="SDU79781.1"/>
    </source>
</evidence>
<proteinExistence type="predicted"/>
<evidence type="ECO:0008006" key="4">
    <source>
        <dbReference type="Google" id="ProtNLM"/>
    </source>
</evidence>
<gene>
    <name evidence="2" type="ORF">SAMN04489737_0996</name>
</gene>
<reference evidence="3" key="1">
    <citation type="submission" date="2016-10" db="EMBL/GenBank/DDBJ databases">
        <authorList>
            <person name="Varghese N."/>
            <person name="Submissions S."/>
        </authorList>
    </citation>
    <scope>NUCLEOTIDE SEQUENCE [LARGE SCALE GENOMIC DNA]</scope>
    <source>
        <strain evidence="3">DSM 10002</strain>
    </source>
</reference>
<feature type="transmembrane region" description="Helical" evidence="1">
    <location>
        <begin position="12"/>
        <end position="33"/>
    </location>
</feature>
<dbReference type="RefSeq" id="WP_091280567.1">
    <property type="nucleotide sequence ID" value="NZ_LT629804.1"/>
</dbReference>
<dbReference type="STRING" id="131112.SAMN04489737_0996"/>
<accession>A0A1H2LGS5</accession>
<dbReference type="GeneID" id="65344733"/>
<keyword evidence="1" id="KW-0812">Transmembrane</keyword>